<dbReference type="SFLD" id="SFLDG00002">
    <property type="entry name" value="C1.7:_P-type_atpase_like"/>
    <property type="match status" value="1"/>
</dbReference>
<comment type="subcellular location">
    <subcellularLocation>
        <location evidence="1">Membrane</location>
        <topology evidence="1">Multi-pass membrane protein</topology>
    </subcellularLocation>
</comment>
<protein>
    <recommendedName>
        <fullName evidence="11">P-type ATPase A domain-containing protein</fullName>
    </recommendedName>
</protein>
<feature type="transmembrane region" description="Helical" evidence="10">
    <location>
        <begin position="649"/>
        <end position="669"/>
    </location>
</feature>
<sequence>NLFGLNGQLCPVTPILNYTCPQLCVSDTSLCPSQVRPACGPGLTYCVDQTCRPSCPNDLVNPCLCKSSGSLKLSSSVSKMVPCLPLPNVDIYDYDPSSKKTVSRVCSNSLNLTQVDFWSAKTSEQTVWLSCPVKTPSFNLKSKFFISIWTILATQCSLLLFWIFYKSFHENSSKSYYMHRKSIEQDHDINGLEKAPNSAITALSSEKLASSPKSSDDSIDFIDSKSKINILEYKNSLFGSLVKYLLFVSTISWFVFILLIILDYYNLLTAEGASLASGDYTLLAKLFIALWCSLTALILILSLVRHKIENFFRILTHLGSGNTVEISQTEEVIQFASQRPNILTRALGSLEHSVKNGLGLDKKYTNCKIQNSSQNRRFFEFHSTRYVYNDSLRSYSFVAIDIGKSGPEIFGFADGLSQKEAEIRSEVLGPNFIQIQISSVLKFSSFFYIYQFMILLLFYYYSYYQVGIADTVVILISASIKVIINLKSERRLKKLTEYSGKCIVLRDGKLKEENTMNLVVGDVVAVERGQVLTFDGVVISGEVIVDESSLTGEAMPVRKLPLNQHTNNYDPNTTGKINSLFAGARVFQSIPEPNKESTISSNTANDTNSTLYSLAVVSKIGIHTERGKIISKILYPTKFVFIFTRQIRVVMAILFLQGMLWLSLSVWFLKASSVASFFSGMFSLSQLISPLLPASLVVGQSIAVQRLKKHKIFCVEMPRVMIAGKVQIFCFDKTGTLTKDGLEFDGVCEPIVSPSSTPAQNLITNEENSVPNKPEIQGEINKEAKGSSLVLLGTKKDKNGFSYNSFVGIGCCNSVTKIEDQFIGNPVDVEMFRNSGWKIVETRKNFLQTITPDIEYTGLDQTNSSQCNTIGINILKRNEFSHTRASMSTVIYDELRNEYRAFCKGSFERISHICKPSTIPVNYMDFAKVLSSEGCYVMALGTKKIEATDTSKIINFSVDEIESDLEFSCLLIFKNNLKPDTSEALSQIKQGNVRCVMITGDTAQTGIYIAKKSGMIPEGKDVALGDIDENGLVVFKNVNTGRALDINSEIISSGNSTEKYFAKTELAVTGLAFEKMVANGTIRSLIQHIRVFGRMTPRHKVMCINYQMEIGVTAMCGDGGNDSGALKTAHVGLALSGAEASIVSPFSTSSKSLMTCVQLLTSCRGALATSFANYKHLILYGQTMALFKIMTMYFSISVSQPLWIIIDAFITVGISLAVSLSKSAKYLASKRPTAKILGPQTLASSIGQVILNWIFMISAFLWLFRQPWYRCHEFDSSKSNLAQWWLLGDNYEGEVAGFIVLYQFVNVGFIYNFGYLFRERWYKNYLLISLWGLFIILASYIQLADPNRLGCYLRMNCGDPDVLVQLGYKRPNFSIEPYNIPIGHNVLARKDRFILWSFSIANMAIGILWELVVVIGPVGRYISNSLSRKKKIVS</sequence>
<dbReference type="InterPro" id="IPR036412">
    <property type="entry name" value="HAD-like_sf"/>
</dbReference>
<feature type="transmembrane region" description="Helical" evidence="10">
    <location>
        <begin position="1325"/>
        <end position="1343"/>
    </location>
</feature>
<dbReference type="Pfam" id="PF00122">
    <property type="entry name" value="E1-E2_ATPase"/>
    <property type="match status" value="1"/>
</dbReference>
<dbReference type="Gene3D" id="3.40.50.1000">
    <property type="entry name" value="HAD superfamily/HAD-like"/>
    <property type="match status" value="2"/>
</dbReference>
<reference evidence="12 13" key="1">
    <citation type="journal article" date="2018" name="MBio">
        <title>Comparative Genomics Reveals the Core Gene Toolbox for the Fungus-Insect Symbiosis.</title>
        <authorList>
            <person name="Wang Y."/>
            <person name="Stata M."/>
            <person name="Wang W."/>
            <person name="Stajich J.E."/>
            <person name="White M.M."/>
            <person name="Moncalvo J.M."/>
        </authorList>
    </citation>
    <scope>NUCLEOTIDE SEQUENCE [LARGE SCALE GENOMIC DNA]</scope>
    <source>
        <strain evidence="12 13">SC-DP-2</strain>
    </source>
</reference>
<dbReference type="PRINTS" id="PR00119">
    <property type="entry name" value="CATATPASE"/>
</dbReference>
<dbReference type="InterPro" id="IPR018303">
    <property type="entry name" value="ATPase_P-typ_P_site"/>
</dbReference>
<dbReference type="InterPro" id="IPR044492">
    <property type="entry name" value="P_typ_ATPase_HD_dom"/>
</dbReference>
<feature type="transmembrane region" description="Helical" evidence="10">
    <location>
        <begin position="144"/>
        <end position="165"/>
    </location>
</feature>
<dbReference type="Proteomes" id="UP000245609">
    <property type="component" value="Unassembled WGS sequence"/>
</dbReference>
<dbReference type="EMBL" id="MBFS01001132">
    <property type="protein sequence ID" value="PVV01389.1"/>
    <property type="molecule type" value="Genomic_DNA"/>
</dbReference>
<keyword evidence="5" id="KW-0067">ATP-binding</keyword>
<feature type="transmembrane region" description="Helical" evidence="10">
    <location>
        <begin position="1202"/>
        <end position="1221"/>
    </location>
</feature>
<dbReference type="Gene3D" id="2.70.150.10">
    <property type="entry name" value="Calcium-transporting ATPase, cytoplasmic transduction domain A"/>
    <property type="match status" value="1"/>
</dbReference>
<feature type="transmembrane region" description="Helical" evidence="10">
    <location>
        <begin position="244"/>
        <end position="262"/>
    </location>
</feature>
<keyword evidence="9 10" id="KW-0472">Membrane</keyword>
<evidence type="ECO:0000256" key="10">
    <source>
        <dbReference type="SAM" id="Phobius"/>
    </source>
</evidence>
<evidence type="ECO:0000256" key="3">
    <source>
        <dbReference type="ARBA" id="ARBA00022723"/>
    </source>
</evidence>
<feature type="transmembrane region" description="Helical" evidence="10">
    <location>
        <begin position="1242"/>
        <end position="1264"/>
    </location>
</feature>
<dbReference type="PANTHER" id="PTHR45630:SF11">
    <property type="entry name" value="CATION-TRANSPORTING P-TYPE ATPASE N-TERMINAL DOMAIN-CONTAINING PROTEIN"/>
    <property type="match status" value="1"/>
</dbReference>
<dbReference type="PROSITE" id="PS00154">
    <property type="entry name" value="ATPASE_E1_E2"/>
    <property type="match status" value="1"/>
</dbReference>
<feature type="transmembrane region" description="Helical" evidence="10">
    <location>
        <begin position="1177"/>
        <end position="1196"/>
    </location>
</feature>
<keyword evidence="13" id="KW-1185">Reference proteome</keyword>
<dbReference type="STRING" id="133381.A0A2T9Z9V5"/>
<proteinExistence type="predicted"/>
<organism evidence="12 13">
    <name type="scientific">Smittium megazygosporum</name>
    <dbReference type="NCBI Taxonomy" id="133381"/>
    <lineage>
        <taxon>Eukaryota</taxon>
        <taxon>Fungi</taxon>
        <taxon>Fungi incertae sedis</taxon>
        <taxon>Zoopagomycota</taxon>
        <taxon>Kickxellomycotina</taxon>
        <taxon>Harpellomycetes</taxon>
        <taxon>Harpellales</taxon>
        <taxon>Legeriomycetaceae</taxon>
        <taxon>Smittium</taxon>
    </lineage>
</organism>
<keyword evidence="7" id="KW-1278">Translocase</keyword>
<dbReference type="InterPro" id="IPR008250">
    <property type="entry name" value="ATPase_P-typ_transduc_dom_A_sf"/>
</dbReference>
<dbReference type="InterPro" id="IPR023299">
    <property type="entry name" value="ATPase_P-typ_cyto_dom_N"/>
</dbReference>
<feature type="non-terminal residue" evidence="12">
    <location>
        <position position="1"/>
    </location>
</feature>
<dbReference type="SUPFAM" id="SSF56784">
    <property type="entry name" value="HAD-like"/>
    <property type="match status" value="1"/>
</dbReference>
<dbReference type="InterPro" id="IPR023214">
    <property type="entry name" value="HAD_sf"/>
</dbReference>
<dbReference type="Gene3D" id="1.20.1110.10">
    <property type="entry name" value="Calcium-transporting ATPase, transmembrane domain"/>
    <property type="match status" value="1"/>
</dbReference>
<dbReference type="PROSITE" id="PS01229">
    <property type="entry name" value="COF_2"/>
    <property type="match status" value="1"/>
</dbReference>
<dbReference type="SUPFAM" id="SSF81653">
    <property type="entry name" value="Calcium ATPase, transduction domain A"/>
    <property type="match status" value="1"/>
</dbReference>
<dbReference type="InterPro" id="IPR023298">
    <property type="entry name" value="ATPase_P-typ_TM_dom_sf"/>
</dbReference>
<dbReference type="SFLD" id="SFLDF00027">
    <property type="entry name" value="p-type_atpase"/>
    <property type="match status" value="1"/>
</dbReference>
<dbReference type="GO" id="GO:0019829">
    <property type="term" value="F:ATPase-coupled monoatomic cation transmembrane transporter activity"/>
    <property type="evidence" value="ECO:0007669"/>
    <property type="project" value="TreeGrafter"/>
</dbReference>
<dbReference type="Gene3D" id="3.40.1110.10">
    <property type="entry name" value="Calcium-transporting ATPase, cytoplasmic domain N"/>
    <property type="match status" value="2"/>
</dbReference>
<feature type="transmembrane region" description="Helical" evidence="10">
    <location>
        <begin position="1393"/>
        <end position="1422"/>
    </location>
</feature>
<comment type="caution">
    <text evidence="12">The sequence shown here is derived from an EMBL/GenBank/DDBJ whole genome shotgun (WGS) entry which is preliminary data.</text>
</comment>
<keyword evidence="4" id="KW-0547">Nucleotide-binding</keyword>
<feature type="domain" description="P-type ATPase A" evidence="11">
    <location>
        <begin position="502"/>
        <end position="630"/>
    </location>
</feature>
<evidence type="ECO:0000256" key="9">
    <source>
        <dbReference type="ARBA" id="ARBA00023136"/>
    </source>
</evidence>
<name>A0A2T9Z9V5_9FUNG</name>
<dbReference type="PANTHER" id="PTHR45630">
    <property type="entry name" value="CATION-TRANSPORTING ATPASE-RELATED"/>
    <property type="match status" value="1"/>
</dbReference>
<dbReference type="InterPro" id="IPR006544">
    <property type="entry name" value="P-type_TPase_V"/>
</dbReference>
<evidence type="ECO:0000256" key="4">
    <source>
        <dbReference type="ARBA" id="ARBA00022741"/>
    </source>
</evidence>
<evidence type="ECO:0000313" key="12">
    <source>
        <dbReference type="EMBL" id="PVV01389.1"/>
    </source>
</evidence>
<evidence type="ECO:0000256" key="1">
    <source>
        <dbReference type="ARBA" id="ARBA00004141"/>
    </source>
</evidence>
<evidence type="ECO:0000259" key="11">
    <source>
        <dbReference type="Pfam" id="PF00122"/>
    </source>
</evidence>
<dbReference type="SUPFAM" id="SSF81665">
    <property type="entry name" value="Calcium ATPase, transmembrane domain M"/>
    <property type="match status" value="1"/>
</dbReference>
<evidence type="ECO:0000256" key="6">
    <source>
        <dbReference type="ARBA" id="ARBA00022842"/>
    </source>
</evidence>
<feature type="transmembrane region" description="Helical" evidence="10">
    <location>
        <begin position="675"/>
        <end position="699"/>
    </location>
</feature>
<dbReference type="GO" id="GO:0140358">
    <property type="term" value="F:P-type transmembrane transporter activity"/>
    <property type="evidence" value="ECO:0007669"/>
    <property type="project" value="InterPro"/>
</dbReference>
<dbReference type="GO" id="GO:0005524">
    <property type="term" value="F:ATP binding"/>
    <property type="evidence" value="ECO:0007669"/>
    <property type="project" value="UniProtKB-KW"/>
</dbReference>
<gene>
    <name evidence="12" type="ORF">BB560_004192</name>
</gene>
<dbReference type="GO" id="GO:0046872">
    <property type="term" value="F:metal ion binding"/>
    <property type="evidence" value="ECO:0007669"/>
    <property type="project" value="UniProtKB-KW"/>
</dbReference>
<evidence type="ECO:0000256" key="8">
    <source>
        <dbReference type="ARBA" id="ARBA00022989"/>
    </source>
</evidence>
<feature type="transmembrane region" description="Helical" evidence="10">
    <location>
        <begin position="282"/>
        <end position="304"/>
    </location>
</feature>
<keyword evidence="6" id="KW-0460">Magnesium</keyword>
<feature type="transmembrane region" description="Helical" evidence="10">
    <location>
        <begin position="466"/>
        <end position="484"/>
    </location>
</feature>
<evidence type="ECO:0000256" key="7">
    <source>
        <dbReference type="ARBA" id="ARBA00022967"/>
    </source>
</evidence>
<keyword evidence="3" id="KW-0479">Metal-binding</keyword>
<keyword evidence="2 10" id="KW-0812">Transmembrane</keyword>
<feature type="transmembrane region" description="Helical" evidence="10">
    <location>
        <begin position="440"/>
        <end position="460"/>
    </location>
</feature>
<dbReference type="SUPFAM" id="SSF81660">
    <property type="entry name" value="Metal cation-transporting ATPase, ATP-binding domain N"/>
    <property type="match status" value="1"/>
</dbReference>
<dbReference type="SFLD" id="SFLDS00003">
    <property type="entry name" value="Haloacid_Dehalogenase"/>
    <property type="match status" value="1"/>
</dbReference>
<dbReference type="GO" id="GO:0016020">
    <property type="term" value="C:membrane"/>
    <property type="evidence" value="ECO:0007669"/>
    <property type="project" value="UniProtKB-SubCell"/>
</dbReference>
<accession>A0A2T9Z9V5</accession>
<dbReference type="OrthoDB" id="48943at2759"/>
<evidence type="ECO:0000313" key="13">
    <source>
        <dbReference type="Proteomes" id="UP000245609"/>
    </source>
</evidence>
<evidence type="ECO:0000256" key="2">
    <source>
        <dbReference type="ARBA" id="ARBA00022692"/>
    </source>
</evidence>
<keyword evidence="8 10" id="KW-1133">Transmembrane helix</keyword>
<evidence type="ECO:0000256" key="5">
    <source>
        <dbReference type="ARBA" id="ARBA00022840"/>
    </source>
</evidence>
<dbReference type="InterPro" id="IPR059000">
    <property type="entry name" value="ATPase_P-type_domA"/>
</dbReference>
<feature type="transmembrane region" description="Helical" evidence="10">
    <location>
        <begin position="1295"/>
        <end position="1313"/>
    </location>
</feature>